<keyword evidence="8 10" id="KW-1015">Disulfide bond</keyword>
<dbReference type="Gene3D" id="3.90.1290.10">
    <property type="entry name" value="Plakin repeat"/>
    <property type="match status" value="2"/>
</dbReference>
<name>A0AAE0Y212_9GAST</name>
<feature type="disulfide bond" evidence="10">
    <location>
        <begin position="58"/>
        <end position="76"/>
    </location>
</feature>
<dbReference type="PRINTS" id="PR00261">
    <property type="entry name" value="LDLRECEPTOR"/>
</dbReference>
<feature type="region of interest" description="Disordered" evidence="11">
    <location>
        <begin position="312"/>
        <end position="331"/>
    </location>
</feature>
<evidence type="ECO:0000256" key="2">
    <source>
        <dbReference type="ARBA" id="ARBA00004308"/>
    </source>
</evidence>
<dbReference type="SUPFAM" id="SSF75399">
    <property type="entry name" value="Plakin repeat"/>
    <property type="match status" value="2"/>
</dbReference>
<reference evidence="12" key="1">
    <citation type="journal article" date="2023" name="G3 (Bethesda)">
        <title>A reference genome for the long-term kleptoplast-retaining sea slug Elysia crispata morphotype clarki.</title>
        <authorList>
            <person name="Eastman K.E."/>
            <person name="Pendleton A.L."/>
            <person name="Shaikh M.A."/>
            <person name="Suttiyut T."/>
            <person name="Ogas R."/>
            <person name="Tomko P."/>
            <person name="Gavelis G."/>
            <person name="Widhalm J.R."/>
            <person name="Wisecaver J.H."/>
        </authorList>
    </citation>
    <scope>NUCLEOTIDE SEQUENCE</scope>
    <source>
        <strain evidence="12">ECLA1</strain>
    </source>
</reference>
<organism evidence="12 13">
    <name type="scientific">Elysia crispata</name>
    <name type="common">lettuce slug</name>
    <dbReference type="NCBI Taxonomy" id="231223"/>
    <lineage>
        <taxon>Eukaryota</taxon>
        <taxon>Metazoa</taxon>
        <taxon>Spiralia</taxon>
        <taxon>Lophotrochozoa</taxon>
        <taxon>Mollusca</taxon>
        <taxon>Gastropoda</taxon>
        <taxon>Heterobranchia</taxon>
        <taxon>Euthyneura</taxon>
        <taxon>Panpulmonata</taxon>
        <taxon>Sacoglossa</taxon>
        <taxon>Placobranchoidea</taxon>
        <taxon>Plakobranchidae</taxon>
        <taxon>Elysia</taxon>
    </lineage>
</organism>
<dbReference type="Pfam" id="PF00057">
    <property type="entry name" value="Ldl_recept_a"/>
    <property type="match status" value="4"/>
</dbReference>
<sequence length="606" mass="68070">MLVIPHTSDGDFQCPQSHKCIPGSWQCDGDDDCGYNEDETLETCTLFNRTCQSDQFNCINDRCVSERWVCDGEDDCGDGSDEADARDCNGRTCSPDTFTCESNRQHGSYPCIPLNRVCDGVKNCRNGEDEAQTCPPRTCMAHQFKCNNGICISARFRCDHDNDCGDMSDEPEDCSDFQIDQERLQKLVQYHSSGVLKCSINLAKPNFIPAAAITNGDSDNLPKSIVIQVKSLEDLLKKYRDFWTFWETFKAVVEMLRNPRFLLVCDKWEQLRFVTSAHFVKFWDTQLDLVKEDLTKNEASLLMHETPSEDLVSSEVTIEEEKEETTTDTVTSDLTEEQHTFIIKGVIDPRDNQTKLSLQEAIMLGVVDQNQNLYVNPVTGQKMSMTDAMNEGRVIMDFVSKKKIREERNSYGLITIKITKETRPYTITGVIDPFNEAKLTVNQAASKNILDTHSSTYRTESGDTIPIADAIASGLVLVEYHDSHGETAHKPEVQIKTYAVHGVVDQKKKEKVSFADAVRDGLLHRETGEYINNVTGESVHVHEAIMKGFIKARVVSDPSKLEVNPENTIIVEKMAHAKTKILQSMKAINAFKKIGQQHASNGNGKS</sequence>
<keyword evidence="5" id="KW-0677">Repeat</keyword>
<comment type="caution">
    <text evidence="10">Lacks conserved residue(s) required for the propagation of feature annotation.</text>
</comment>
<dbReference type="AlphaFoldDB" id="A0AAE0Y212"/>
<keyword evidence="9" id="KW-0325">Glycoprotein</keyword>
<evidence type="ECO:0000256" key="7">
    <source>
        <dbReference type="ARBA" id="ARBA00023136"/>
    </source>
</evidence>
<accession>A0AAE0Y212</accession>
<dbReference type="SUPFAM" id="SSF57424">
    <property type="entry name" value="LDL receptor-like module"/>
    <property type="match status" value="4"/>
</dbReference>
<dbReference type="InterPro" id="IPR002172">
    <property type="entry name" value="LDrepeatLR_classA_rpt"/>
</dbReference>
<proteinExistence type="predicted"/>
<comment type="subcellular location">
    <subcellularLocation>
        <location evidence="2">Endomembrane system</location>
    </subcellularLocation>
    <subcellularLocation>
        <location evidence="1">Membrane</location>
        <topology evidence="1">Single-pass membrane protein</topology>
    </subcellularLocation>
</comment>
<dbReference type="PROSITE" id="PS01209">
    <property type="entry name" value="LDLRA_1"/>
    <property type="match status" value="2"/>
</dbReference>
<evidence type="ECO:0000256" key="11">
    <source>
        <dbReference type="SAM" id="MobiDB-lite"/>
    </source>
</evidence>
<dbReference type="GO" id="GO:0005886">
    <property type="term" value="C:plasma membrane"/>
    <property type="evidence" value="ECO:0007669"/>
    <property type="project" value="TreeGrafter"/>
</dbReference>
<dbReference type="SMART" id="SM00192">
    <property type="entry name" value="LDLa"/>
    <property type="match status" value="4"/>
</dbReference>
<feature type="disulfide bond" evidence="10">
    <location>
        <begin position="51"/>
        <end position="63"/>
    </location>
</feature>
<dbReference type="InterPro" id="IPR001101">
    <property type="entry name" value="Plectin_repeat"/>
</dbReference>
<dbReference type="InterPro" id="IPR023415">
    <property type="entry name" value="LDLR_class-A_CS"/>
</dbReference>
<dbReference type="EMBL" id="JAWDGP010007087">
    <property type="protein sequence ID" value="KAK3730182.1"/>
    <property type="molecule type" value="Genomic_DNA"/>
</dbReference>
<feature type="disulfide bond" evidence="10">
    <location>
        <begin position="139"/>
        <end position="151"/>
    </location>
</feature>
<dbReference type="Gene3D" id="4.10.400.10">
    <property type="entry name" value="Low-density Lipoprotein Receptor"/>
    <property type="match status" value="4"/>
</dbReference>
<feature type="disulfide bond" evidence="10">
    <location>
        <begin position="146"/>
        <end position="164"/>
    </location>
</feature>
<dbReference type="PANTHER" id="PTHR24270">
    <property type="entry name" value="LOW-DENSITY LIPOPROTEIN RECEPTOR-RELATED"/>
    <property type="match status" value="1"/>
</dbReference>
<evidence type="ECO:0000256" key="10">
    <source>
        <dbReference type="PROSITE-ProRule" id="PRU00124"/>
    </source>
</evidence>
<keyword evidence="6" id="KW-1133">Transmembrane helix</keyword>
<dbReference type="InterPro" id="IPR050685">
    <property type="entry name" value="LDLR"/>
</dbReference>
<dbReference type="CDD" id="cd00112">
    <property type="entry name" value="LDLa"/>
    <property type="match status" value="4"/>
</dbReference>
<comment type="caution">
    <text evidence="12">The sequence shown here is derived from an EMBL/GenBank/DDBJ whole genome shotgun (WGS) entry which is preliminary data.</text>
</comment>
<protein>
    <submittedName>
        <fullName evidence="12">Uncharacterized protein</fullName>
    </submittedName>
</protein>
<dbReference type="Proteomes" id="UP001283361">
    <property type="component" value="Unassembled WGS sequence"/>
</dbReference>
<keyword evidence="4" id="KW-0732">Signal</keyword>
<evidence type="ECO:0000313" key="12">
    <source>
        <dbReference type="EMBL" id="KAK3730182.1"/>
    </source>
</evidence>
<dbReference type="FunFam" id="4.10.400.10:FF:000002">
    <property type="entry name" value="Low-density lipoprotein receptor-related protein 1"/>
    <property type="match status" value="1"/>
</dbReference>
<evidence type="ECO:0000256" key="3">
    <source>
        <dbReference type="ARBA" id="ARBA00022692"/>
    </source>
</evidence>
<dbReference type="GO" id="GO:0012505">
    <property type="term" value="C:endomembrane system"/>
    <property type="evidence" value="ECO:0007669"/>
    <property type="project" value="UniProtKB-SubCell"/>
</dbReference>
<evidence type="ECO:0000256" key="6">
    <source>
        <dbReference type="ARBA" id="ARBA00022989"/>
    </source>
</evidence>
<dbReference type="GO" id="GO:0016192">
    <property type="term" value="P:vesicle-mediated transport"/>
    <property type="evidence" value="ECO:0007669"/>
    <property type="project" value="UniProtKB-ARBA"/>
</dbReference>
<keyword evidence="7" id="KW-0472">Membrane</keyword>
<evidence type="ECO:0000313" key="13">
    <source>
        <dbReference type="Proteomes" id="UP001283361"/>
    </source>
</evidence>
<dbReference type="PROSITE" id="PS50068">
    <property type="entry name" value="LDLRA_2"/>
    <property type="match status" value="4"/>
</dbReference>
<evidence type="ECO:0000256" key="4">
    <source>
        <dbReference type="ARBA" id="ARBA00022729"/>
    </source>
</evidence>
<evidence type="ECO:0000256" key="5">
    <source>
        <dbReference type="ARBA" id="ARBA00022737"/>
    </source>
</evidence>
<dbReference type="GO" id="GO:0005856">
    <property type="term" value="C:cytoskeleton"/>
    <property type="evidence" value="ECO:0007669"/>
    <property type="project" value="InterPro"/>
</dbReference>
<evidence type="ECO:0000256" key="1">
    <source>
        <dbReference type="ARBA" id="ARBA00004167"/>
    </source>
</evidence>
<keyword evidence="13" id="KW-1185">Reference proteome</keyword>
<evidence type="ECO:0000256" key="8">
    <source>
        <dbReference type="ARBA" id="ARBA00023157"/>
    </source>
</evidence>
<gene>
    <name evidence="12" type="ORF">RRG08_034928</name>
</gene>
<dbReference type="InterPro" id="IPR035915">
    <property type="entry name" value="Plakin_repeat_sf"/>
</dbReference>
<keyword evidence="3" id="KW-0812">Transmembrane</keyword>
<dbReference type="InterPro" id="IPR036055">
    <property type="entry name" value="LDL_receptor-like_sf"/>
</dbReference>
<dbReference type="SMART" id="SM00250">
    <property type="entry name" value="PLEC"/>
    <property type="match status" value="3"/>
</dbReference>
<evidence type="ECO:0000256" key="9">
    <source>
        <dbReference type="ARBA" id="ARBA00023180"/>
    </source>
</evidence>